<feature type="transmembrane region" description="Helical" evidence="9">
    <location>
        <begin position="607"/>
        <end position="629"/>
    </location>
</feature>
<feature type="region of interest" description="Disordered" evidence="8">
    <location>
        <begin position="676"/>
        <end position="733"/>
    </location>
</feature>
<feature type="domain" description="Ig-like" evidence="11">
    <location>
        <begin position="227"/>
        <end position="308"/>
    </location>
</feature>
<evidence type="ECO:0000256" key="3">
    <source>
        <dbReference type="ARBA" id="ARBA00022729"/>
    </source>
</evidence>
<keyword evidence="6" id="KW-0325">Glycoprotein</keyword>
<dbReference type="SUPFAM" id="SSF48726">
    <property type="entry name" value="Immunoglobulin"/>
    <property type="match status" value="4"/>
</dbReference>
<dbReference type="Pfam" id="PF00047">
    <property type="entry name" value="ig"/>
    <property type="match status" value="1"/>
</dbReference>
<dbReference type="AlphaFoldDB" id="A0A6P7IHA5"/>
<keyword evidence="7" id="KW-0393">Immunoglobulin domain</keyword>
<reference evidence="13" key="1">
    <citation type="submission" date="2025-08" db="UniProtKB">
        <authorList>
            <consortium name="RefSeq"/>
        </authorList>
    </citation>
    <scope>IDENTIFICATION</scope>
</reference>
<feature type="domain" description="Ig-like" evidence="11">
    <location>
        <begin position="316"/>
        <end position="400"/>
    </location>
</feature>
<dbReference type="InterPro" id="IPR036179">
    <property type="entry name" value="Ig-like_dom_sf"/>
</dbReference>
<dbReference type="FunCoup" id="A0A6P7IHA5">
    <property type="interactions" value="1185"/>
</dbReference>
<evidence type="ECO:0000256" key="1">
    <source>
        <dbReference type="ARBA" id="ARBA00004236"/>
    </source>
</evidence>
<feature type="domain" description="Ig-like" evidence="11">
    <location>
        <begin position="509"/>
        <end position="595"/>
    </location>
</feature>
<evidence type="ECO:0000256" key="2">
    <source>
        <dbReference type="ARBA" id="ARBA00022475"/>
    </source>
</evidence>
<evidence type="ECO:0000313" key="13">
    <source>
        <dbReference type="RefSeq" id="XP_028267630.1"/>
    </source>
</evidence>
<evidence type="ECO:0000256" key="10">
    <source>
        <dbReference type="SAM" id="SignalP"/>
    </source>
</evidence>
<keyword evidence="9" id="KW-1133">Transmembrane helix</keyword>
<keyword evidence="3 10" id="KW-0732">Signal</keyword>
<dbReference type="Pfam" id="PF17736">
    <property type="entry name" value="Ig_C17orf99"/>
    <property type="match status" value="1"/>
</dbReference>
<feature type="compositionally biased region" description="Polar residues" evidence="8">
    <location>
        <begin position="770"/>
        <end position="784"/>
    </location>
</feature>
<dbReference type="OrthoDB" id="9950534at2759"/>
<dbReference type="Pfam" id="PF13895">
    <property type="entry name" value="Ig_2"/>
    <property type="match status" value="1"/>
</dbReference>
<feature type="compositionally biased region" description="Polar residues" evidence="8">
    <location>
        <begin position="716"/>
        <end position="731"/>
    </location>
</feature>
<dbReference type="Pfam" id="PF13927">
    <property type="entry name" value="Ig_3"/>
    <property type="match status" value="1"/>
</dbReference>
<dbReference type="InterPro" id="IPR013783">
    <property type="entry name" value="Ig-like_fold"/>
</dbReference>
<dbReference type="Gene3D" id="2.60.40.10">
    <property type="entry name" value="Immunoglobulins"/>
    <property type="match status" value="4"/>
</dbReference>
<dbReference type="GO" id="GO:0007166">
    <property type="term" value="P:cell surface receptor signaling pathway"/>
    <property type="evidence" value="ECO:0007669"/>
    <property type="project" value="TreeGrafter"/>
</dbReference>
<dbReference type="InterPro" id="IPR040878">
    <property type="entry name" value="IL-40-like_Ig"/>
</dbReference>
<keyword evidence="4 9" id="KW-0472">Membrane</keyword>
<proteinExistence type="predicted"/>
<evidence type="ECO:0000256" key="4">
    <source>
        <dbReference type="ARBA" id="ARBA00023136"/>
    </source>
</evidence>
<dbReference type="SMART" id="SM00408">
    <property type="entry name" value="IGc2"/>
    <property type="match status" value="1"/>
</dbReference>
<dbReference type="PROSITE" id="PS50835">
    <property type="entry name" value="IG_LIKE"/>
    <property type="match status" value="4"/>
</dbReference>
<keyword evidence="5" id="KW-1015">Disulfide bond</keyword>
<feature type="signal peptide" evidence="10">
    <location>
        <begin position="1"/>
        <end position="22"/>
    </location>
</feature>
<dbReference type="InterPro" id="IPR050488">
    <property type="entry name" value="Ig_Fc_receptor"/>
</dbReference>
<organism evidence="12 13">
    <name type="scientific">Parambassis ranga</name>
    <name type="common">Indian glassy fish</name>
    <dbReference type="NCBI Taxonomy" id="210632"/>
    <lineage>
        <taxon>Eukaryota</taxon>
        <taxon>Metazoa</taxon>
        <taxon>Chordata</taxon>
        <taxon>Craniata</taxon>
        <taxon>Vertebrata</taxon>
        <taxon>Euteleostomi</taxon>
        <taxon>Actinopterygii</taxon>
        <taxon>Neopterygii</taxon>
        <taxon>Teleostei</taxon>
        <taxon>Neoteleostei</taxon>
        <taxon>Acanthomorphata</taxon>
        <taxon>Ovalentaria</taxon>
        <taxon>Ambassidae</taxon>
        <taxon>Parambassis</taxon>
    </lineage>
</organism>
<evidence type="ECO:0000256" key="7">
    <source>
        <dbReference type="ARBA" id="ARBA00023319"/>
    </source>
</evidence>
<dbReference type="SMART" id="SM00409">
    <property type="entry name" value="IG"/>
    <property type="match status" value="4"/>
</dbReference>
<feature type="chain" id="PRO_5028295503" evidence="10">
    <location>
        <begin position="23"/>
        <end position="784"/>
    </location>
</feature>
<evidence type="ECO:0000256" key="6">
    <source>
        <dbReference type="ARBA" id="ARBA00023180"/>
    </source>
</evidence>
<dbReference type="InterPro" id="IPR007110">
    <property type="entry name" value="Ig-like_dom"/>
</dbReference>
<accession>A0A6P7IHA5</accession>
<dbReference type="GO" id="GO:0009897">
    <property type="term" value="C:external side of plasma membrane"/>
    <property type="evidence" value="ECO:0007669"/>
    <property type="project" value="TreeGrafter"/>
</dbReference>
<gene>
    <name evidence="13" type="primary">pecam1a</name>
</gene>
<protein>
    <submittedName>
        <fullName evidence="13">Platelet endothelial cell adhesion molecule</fullName>
    </submittedName>
</protein>
<feature type="region of interest" description="Disordered" evidence="8">
    <location>
        <begin position="747"/>
        <end position="784"/>
    </location>
</feature>
<dbReference type="InterPro" id="IPR013151">
    <property type="entry name" value="Immunoglobulin_dom"/>
</dbReference>
<keyword evidence="2" id="KW-1003">Cell membrane</keyword>
<dbReference type="GO" id="GO:0004888">
    <property type="term" value="F:transmembrane signaling receptor activity"/>
    <property type="evidence" value="ECO:0007669"/>
    <property type="project" value="TreeGrafter"/>
</dbReference>
<evidence type="ECO:0000256" key="9">
    <source>
        <dbReference type="SAM" id="Phobius"/>
    </source>
</evidence>
<dbReference type="RefSeq" id="XP_028267630.1">
    <property type="nucleotide sequence ID" value="XM_028411829.1"/>
</dbReference>
<evidence type="ECO:0000256" key="8">
    <source>
        <dbReference type="SAM" id="MobiDB-lite"/>
    </source>
</evidence>
<feature type="compositionally biased region" description="Basic and acidic residues" evidence="8">
    <location>
        <begin position="747"/>
        <end position="769"/>
    </location>
</feature>
<evidence type="ECO:0000313" key="12">
    <source>
        <dbReference type="Proteomes" id="UP000515145"/>
    </source>
</evidence>
<evidence type="ECO:0000256" key="5">
    <source>
        <dbReference type="ARBA" id="ARBA00023157"/>
    </source>
</evidence>
<comment type="subcellular location">
    <subcellularLocation>
        <location evidence="1">Cell membrane</location>
    </subcellularLocation>
</comment>
<dbReference type="Proteomes" id="UP000515145">
    <property type="component" value="Chromosome 8"/>
</dbReference>
<dbReference type="InterPro" id="IPR003599">
    <property type="entry name" value="Ig_sub"/>
</dbReference>
<dbReference type="GO" id="GO:0006955">
    <property type="term" value="P:immune response"/>
    <property type="evidence" value="ECO:0007669"/>
    <property type="project" value="TreeGrafter"/>
</dbReference>
<dbReference type="GeneID" id="114439699"/>
<feature type="domain" description="Ig-like" evidence="11">
    <location>
        <begin position="6"/>
        <end position="116"/>
    </location>
</feature>
<dbReference type="PANTHER" id="PTHR11481">
    <property type="entry name" value="IMMUNOGLOBULIN FC RECEPTOR"/>
    <property type="match status" value="1"/>
</dbReference>
<evidence type="ECO:0000259" key="11">
    <source>
        <dbReference type="PROSITE" id="PS50835"/>
    </source>
</evidence>
<sequence>MGSGPPGLLLLSLLNAWLCARGQSSYIIDTVGLTILPSSTVPSGTLVTIRCQVSVSHSDIPHLDHIFQLQRDDVPIHTYNTTEDSVEYEINPARAADSGSYECRVTVKDKSKASVSRRLDVTGLQTPTLYLSNLTPFESQEFSATCSAPEEKGSLKFTFYQRFPSGEPEIVKQLQTTGNSSATMLKFRHIGEIFLHCSYEISLVSGTRRSNSSKEFQVAVRVLNISPIMNVLPSSDVYEGDIMEVICKVFGSPVRNIEVFLTKNKKVLKQVQATALSHQFTAQADDSGELVCKAEWGNVQKETYQTITVKELFSKPRLTVEPADVFEGDRFRLTCSVNIYVPERISNQTMRFSYYKDNILVTTADTYITVAHPFKNGNYTCKAQARSFAHSFVKESKTLILKAKVPVSKPVLSVVGGTLLLGKPFQLLCHSDNGTLPITYTLHGPNRPAEHRVVSRPGQQAVFNSRAVFKGSDLTRFLCHANNRNGPPMIESGEQLLRSTRVIEPVSEPELTVLPSSSDVSEGNSMTLICSVQRGSPPINFTWYHTNSERPLASQTSNKLKGSHNISDVWGEHAGWYYCVSSNPANEPRQSEPVRIRVKMAGWKKGLIIVFCILLLLAAVLGVIFKAGLLKRKRTGRLSVKSAGTKAERLSLTQAEVNEAANVTPGMIGKSIWSEHVSGSESDDQNSEITSEKPEPQYTEVQTRPADPHRAPVKQGTDTVYSEVRNSQQGVPETAECVSVEYAELNHDTDRHADPGNHGDHIVSCDHADTSVSVDTADTGNMSD</sequence>
<dbReference type="InParanoid" id="A0A6P7IHA5"/>
<dbReference type="PANTHER" id="PTHR11481:SF60">
    <property type="entry name" value="IG-LIKE DOMAIN-CONTAINING PROTEIN"/>
    <property type="match status" value="1"/>
</dbReference>
<dbReference type="InterPro" id="IPR003598">
    <property type="entry name" value="Ig_sub2"/>
</dbReference>
<keyword evidence="9" id="KW-0812">Transmembrane</keyword>
<keyword evidence="12" id="KW-1185">Reference proteome</keyword>
<dbReference type="CDD" id="cd00096">
    <property type="entry name" value="Ig"/>
    <property type="match status" value="1"/>
</dbReference>
<dbReference type="CTD" id="569386"/>
<name>A0A6P7IHA5_9TELE</name>
<dbReference type="FunFam" id="2.60.40.10:FF:000357">
    <property type="entry name" value="Fc receptor like 1"/>
    <property type="match status" value="1"/>
</dbReference>